<feature type="region of interest" description="Disordered" evidence="1">
    <location>
        <begin position="191"/>
        <end position="402"/>
    </location>
</feature>
<feature type="compositionally biased region" description="Basic and acidic residues" evidence="1">
    <location>
        <begin position="27"/>
        <end position="40"/>
    </location>
</feature>
<feature type="compositionally biased region" description="Low complexity" evidence="1">
    <location>
        <begin position="299"/>
        <end position="313"/>
    </location>
</feature>
<name>A0A167YMU9_9EURO</name>
<dbReference type="EMBL" id="AZGZ01000013">
    <property type="protein sequence ID" value="KZZ91539.1"/>
    <property type="molecule type" value="Genomic_DNA"/>
</dbReference>
<dbReference type="OrthoDB" id="5374569at2759"/>
<reference evidence="2 3" key="1">
    <citation type="journal article" date="2016" name="Genome Biol. Evol.">
        <title>Divergent and convergent evolution of fungal pathogenicity.</title>
        <authorList>
            <person name="Shang Y."/>
            <person name="Xiao G."/>
            <person name="Zheng P."/>
            <person name="Cen K."/>
            <person name="Zhan S."/>
            <person name="Wang C."/>
        </authorList>
    </citation>
    <scope>NUCLEOTIDE SEQUENCE [LARGE SCALE GENOMIC DNA]</scope>
    <source>
        <strain evidence="2 3">ARSEF 7405</strain>
    </source>
</reference>
<dbReference type="Proteomes" id="UP000242877">
    <property type="component" value="Unassembled WGS sequence"/>
</dbReference>
<feature type="compositionally biased region" description="Polar residues" evidence="1">
    <location>
        <begin position="191"/>
        <end position="202"/>
    </location>
</feature>
<gene>
    <name evidence="2" type="ORF">AAP_03245</name>
</gene>
<dbReference type="VEuPathDB" id="FungiDB:AAP_03245"/>
<feature type="compositionally biased region" description="Polar residues" evidence="1">
    <location>
        <begin position="326"/>
        <end position="336"/>
    </location>
</feature>
<accession>A0A167YMU9</accession>
<organism evidence="2 3">
    <name type="scientific">Ascosphaera apis ARSEF 7405</name>
    <dbReference type="NCBI Taxonomy" id="392613"/>
    <lineage>
        <taxon>Eukaryota</taxon>
        <taxon>Fungi</taxon>
        <taxon>Dikarya</taxon>
        <taxon>Ascomycota</taxon>
        <taxon>Pezizomycotina</taxon>
        <taxon>Eurotiomycetes</taxon>
        <taxon>Eurotiomycetidae</taxon>
        <taxon>Onygenales</taxon>
        <taxon>Ascosphaeraceae</taxon>
        <taxon>Ascosphaera</taxon>
    </lineage>
</organism>
<proteinExistence type="predicted"/>
<feature type="compositionally biased region" description="Polar residues" evidence="1">
    <location>
        <begin position="360"/>
        <end position="374"/>
    </location>
</feature>
<keyword evidence="3" id="KW-1185">Reference proteome</keyword>
<feature type="compositionally biased region" description="Basic and acidic residues" evidence="1">
    <location>
        <begin position="377"/>
        <end position="396"/>
    </location>
</feature>
<sequence>MARTLPWGGQPQPTKKTPKRGNGNGEDGNKRLRTEPELVKPAKRTRRAISPSITQQIGLDLSLSSPPVSPVKLEPPPEIYMIEGLNNDDQYIMVEDEFLHTAQLFTRHLHQAEYDRIREQIEKETDKGNRISTLVDIGDASTHRSKDIVRTGVFNEENDNDSRDDDLWAGTMLHSLMTGPAAPPSLAAIHSSQTLYPSPSRKSQNHRGKFKADHGVVYSSPARPIDLVPSDKVSTASEGDEEEITPVGHQSHQKGALVDDTSPSSPTPMGRSAHRKLPPIAERSTSPLSQNIRPSVQRSSVVSTAPISSSPASLHHRSNRDRFPQAQVQSKSASSNPKHRPSDSVDDMDEFATFVRSRRSMTGLSQTPSRTRGSIMSERREKRKKEDEKEKDKLDEVPTFFM</sequence>
<feature type="region of interest" description="Disordered" evidence="1">
    <location>
        <begin position="1"/>
        <end position="50"/>
    </location>
</feature>
<evidence type="ECO:0000313" key="3">
    <source>
        <dbReference type="Proteomes" id="UP000242877"/>
    </source>
</evidence>
<feature type="compositionally biased region" description="Polar residues" evidence="1">
    <location>
        <begin position="283"/>
        <end position="298"/>
    </location>
</feature>
<evidence type="ECO:0000256" key="1">
    <source>
        <dbReference type="SAM" id="MobiDB-lite"/>
    </source>
</evidence>
<dbReference type="AlphaFoldDB" id="A0A167YMU9"/>
<evidence type="ECO:0000313" key="2">
    <source>
        <dbReference type="EMBL" id="KZZ91539.1"/>
    </source>
</evidence>
<protein>
    <submittedName>
        <fullName evidence="2">Uncharacterized protein</fullName>
    </submittedName>
</protein>
<comment type="caution">
    <text evidence="2">The sequence shown here is derived from an EMBL/GenBank/DDBJ whole genome shotgun (WGS) entry which is preliminary data.</text>
</comment>